<dbReference type="GO" id="GO:0006298">
    <property type="term" value="P:mismatch repair"/>
    <property type="evidence" value="ECO:0007669"/>
    <property type="project" value="TreeGrafter"/>
</dbReference>
<keyword evidence="8 12" id="KW-0479">Metal-binding</keyword>
<dbReference type="EMBL" id="MHKL01000003">
    <property type="protein sequence ID" value="OGY90006.1"/>
    <property type="molecule type" value="Genomic_DNA"/>
</dbReference>
<dbReference type="PANTHER" id="PTHR10954:SF18">
    <property type="entry name" value="RIBONUCLEASE HII"/>
    <property type="match status" value="1"/>
</dbReference>
<evidence type="ECO:0000256" key="5">
    <source>
        <dbReference type="ARBA" id="ARBA00007383"/>
    </source>
</evidence>
<keyword evidence="11" id="KW-0464">Manganese</keyword>
<evidence type="ECO:0000313" key="15">
    <source>
        <dbReference type="EMBL" id="OGY90006.1"/>
    </source>
</evidence>
<dbReference type="EC" id="3.1.26.4" evidence="13"/>
<dbReference type="GO" id="GO:0043137">
    <property type="term" value="P:DNA replication, removal of RNA primer"/>
    <property type="evidence" value="ECO:0007669"/>
    <property type="project" value="TreeGrafter"/>
</dbReference>
<dbReference type="InterPro" id="IPR012337">
    <property type="entry name" value="RNaseH-like_sf"/>
</dbReference>
<dbReference type="CDD" id="cd07182">
    <property type="entry name" value="RNase_HII_bacteria_HII_like"/>
    <property type="match status" value="1"/>
</dbReference>
<dbReference type="STRING" id="1798550.A2927_01450"/>
<dbReference type="AlphaFoldDB" id="A0A1G2BMP2"/>
<feature type="binding site" evidence="12">
    <location>
        <position position="25"/>
    </location>
    <ligand>
        <name>a divalent metal cation</name>
        <dbReference type="ChEBI" id="CHEBI:60240"/>
    </ligand>
</feature>
<dbReference type="Pfam" id="PF01351">
    <property type="entry name" value="RNase_HII"/>
    <property type="match status" value="1"/>
</dbReference>
<organism evidence="15 16">
    <name type="scientific">Candidatus Komeilibacteria bacterium RIFCSPLOWO2_01_FULL_45_10</name>
    <dbReference type="NCBI Taxonomy" id="1798550"/>
    <lineage>
        <taxon>Bacteria</taxon>
        <taxon>Candidatus Komeiliibacteriota</taxon>
    </lineage>
</organism>
<dbReference type="PROSITE" id="PS51975">
    <property type="entry name" value="RNASE_H_2"/>
    <property type="match status" value="1"/>
</dbReference>
<name>A0A1G2BMP2_9BACT</name>
<protein>
    <recommendedName>
        <fullName evidence="13">Ribonuclease</fullName>
        <ecNumber evidence="13">3.1.26.4</ecNumber>
    </recommendedName>
</protein>
<accession>A0A1G2BMP2</accession>
<reference evidence="15 16" key="1">
    <citation type="journal article" date="2016" name="Nat. Commun.">
        <title>Thousands of microbial genomes shed light on interconnected biogeochemical processes in an aquifer system.</title>
        <authorList>
            <person name="Anantharaman K."/>
            <person name="Brown C.T."/>
            <person name="Hug L.A."/>
            <person name="Sharon I."/>
            <person name="Castelle C.J."/>
            <person name="Probst A.J."/>
            <person name="Thomas B.C."/>
            <person name="Singh A."/>
            <person name="Wilkins M.J."/>
            <person name="Karaoz U."/>
            <person name="Brodie E.L."/>
            <person name="Williams K.H."/>
            <person name="Hubbard S.S."/>
            <person name="Banfield J.F."/>
        </authorList>
    </citation>
    <scope>NUCLEOTIDE SEQUENCE [LARGE SCALE GENOMIC DNA]</scope>
</reference>
<evidence type="ECO:0000256" key="6">
    <source>
        <dbReference type="ARBA" id="ARBA00022490"/>
    </source>
</evidence>
<dbReference type="NCBIfam" id="NF000595">
    <property type="entry name" value="PRK00015.1-3"/>
    <property type="match status" value="1"/>
</dbReference>
<dbReference type="Proteomes" id="UP000178849">
    <property type="component" value="Unassembled WGS sequence"/>
</dbReference>
<dbReference type="InterPro" id="IPR036397">
    <property type="entry name" value="RNaseH_sf"/>
</dbReference>
<evidence type="ECO:0000256" key="2">
    <source>
        <dbReference type="ARBA" id="ARBA00001946"/>
    </source>
</evidence>
<feature type="domain" description="RNase H type-2" evidence="14">
    <location>
        <begin position="18"/>
        <end position="217"/>
    </location>
</feature>
<dbReference type="GO" id="GO:0004523">
    <property type="term" value="F:RNA-DNA hybrid ribonuclease activity"/>
    <property type="evidence" value="ECO:0007669"/>
    <property type="project" value="UniProtKB-UniRule"/>
</dbReference>
<sequence>MRYPNFAREKALIAQGYQNIVGIDEVGRGAWAGPIIAVAAMTNSKFQVISNKQISNHKFQNPKRFKIRDSKLLSERQRERIFEEVSQKVVWSIGVVTHQEIDQWGMGRANILVFKRALKNLGARADYLLLDRVSGFKHHLPFELITGGDRKVLSIAIASILAKVTRDRLMRKYHQKYPHYNFDRHKGYGTARHRQCLKEHGICEIHRRSYRPITHYL</sequence>
<dbReference type="GO" id="GO:0003723">
    <property type="term" value="F:RNA binding"/>
    <property type="evidence" value="ECO:0007669"/>
    <property type="project" value="UniProtKB-UniRule"/>
</dbReference>
<keyword evidence="9 12" id="KW-0255">Endonuclease</keyword>
<dbReference type="GO" id="GO:0032299">
    <property type="term" value="C:ribonuclease H2 complex"/>
    <property type="evidence" value="ECO:0007669"/>
    <property type="project" value="TreeGrafter"/>
</dbReference>
<gene>
    <name evidence="15" type="ORF">A2927_01450</name>
</gene>
<proteinExistence type="inferred from homology"/>
<evidence type="ECO:0000256" key="1">
    <source>
        <dbReference type="ARBA" id="ARBA00000077"/>
    </source>
</evidence>
<evidence type="ECO:0000256" key="12">
    <source>
        <dbReference type="PROSITE-ProRule" id="PRU01319"/>
    </source>
</evidence>
<dbReference type="InterPro" id="IPR001352">
    <property type="entry name" value="RNase_HII/HIII"/>
</dbReference>
<comment type="cofactor">
    <cofactor evidence="2">
        <name>Mg(2+)</name>
        <dbReference type="ChEBI" id="CHEBI:18420"/>
    </cofactor>
</comment>
<keyword evidence="6" id="KW-0963">Cytoplasm</keyword>
<evidence type="ECO:0000256" key="10">
    <source>
        <dbReference type="ARBA" id="ARBA00022801"/>
    </source>
</evidence>
<evidence type="ECO:0000256" key="9">
    <source>
        <dbReference type="ARBA" id="ARBA00022759"/>
    </source>
</evidence>
<comment type="subcellular location">
    <subcellularLocation>
        <location evidence="4">Cytoplasm</location>
    </subcellularLocation>
</comment>
<comment type="catalytic activity">
    <reaction evidence="1 12 13">
        <text>Endonucleolytic cleavage to 5'-phosphomonoester.</text>
        <dbReference type="EC" id="3.1.26.4"/>
    </reaction>
</comment>
<dbReference type="Gene3D" id="3.30.420.10">
    <property type="entry name" value="Ribonuclease H-like superfamily/Ribonuclease H"/>
    <property type="match status" value="1"/>
</dbReference>
<keyword evidence="7 12" id="KW-0540">Nuclease</keyword>
<feature type="binding site" evidence="12">
    <location>
        <position position="131"/>
    </location>
    <ligand>
        <name>a divalent metal cation</name>
        <dbReference type="ChEBI" id="CHEBI:60240"/>
    </ligand>
</feature>
<dbReference type="GO" id="GO:0005737">
    <property type="term" value="C:cytoplasm"/>
    <property type="evidence" value="ECO:0007669"/>
    <property type="project" value="UniProtKB-SubCell"/>
</dbReference>
<feature type="binding site" evidence="12">
    <location>
        <position position="24"/>
    </location>
    <ligand>
        <name>a divalent metal cation</name>
        <dbReference type="ChEBI" id="CHEBI:60240"/>
    </ligand>
</feature>
<comment type="cofactor">
    <cofactor evidence="12">
        <name>Mn(2+)</name>
        <dbReference type="ChEBI" id="CHEBI:29035"/>
    </cofactor>
    <cofactor evidence="12">
        <name>Mg(2+)</name>
        <dbReference type="ChEBI" id="CHEBI:18420"/>
    </cofactor>
    <text evidence="12">Manganese or magnesium. Binds 1 divalent metal ion per monomer in the absence of substrate. May bind a second metal ion after substrate binding.</text>
</comment>
<evidence type="ECO:0000256" key="13">
    <source>
        <dbReference type="RuleBase" id="RU003515"/>
    </source>
</evidence>
<dbReference type="InterPro" id="IPR022898">
    <property type="entry name" value="RNase_HII"/>
</dbReference>
<evidence type="ECO:0000256" key="7">
    <source>
        <dbReference type="ARBA" id="ARBA00022722"/>
    </source>
</evidence>
<comment type="caution">
    <text evidence="15">The sequence shown here is derived from an EMBL/GenBank/DDBJ whole genome shotgun (WGS) entry which is preliminary data.</text>
</comment>
<evidence type="ECO:0000256" key="11">
    <source>
        <dbReference type="ARBA" id="ARBA00023211"/>
    </source>
</evidence>
<dbReference type="InterPro" id="IPR024567">
    <property type="entry name" value="RNase_HII/HIII_dom"/>
</dbReference>
<dbReference type="SUPFAM" id="SSF53098">
    <property type="entry name" value="Ribonuclease H-like"/>
    <property type="match status" value="1"/>
</dbReference>
<comment type="similarity">
    <text evidence="5 13">Belongs to the RNase HII family.</text>
</comment>
<dbReference type="PANTHER" id="PTHR10954">
    <property type="entry name" value="RIBONUCLEASE H2 SUBUNIT A"/>
    <property type="match status" value="1"/>
</dbReference>
<evidence type="ECO:0000256" key="4">
    <source>
        <dbReference type="ARBA" id="ARBA00004496"/>
    </source>
</evidence>
<dbReference type="GO" id="GO:0046872">
    <property type="term" value="F:metal ion binding"/>
    <property type="evidence" value="ECO:0007669"/>
    <property type="project" value="UniProtKB-KW"/>
</dbReference>
<evidence type="ECO:0000313" key="16">
    <source>
        <dbReference type="Proteomes" id="UP000178849"/>
    </source>
</evidence>
<evidence type="ECO:0000256" key="8">
    <source>
        <dbReference type="ARBA" id="ARBA00022723"/>
    </source>
</evidence>
<keyword evidence="10 12" id="KW-0378">Hydrolase</keyword>
<comment type="function">
    <text evidence="3 13">Endonuclease that specifically degrades the RNA of RNA-DNA hybrids.</text>
</comment>
<evidence type="ECO:0000256" key="3">
    <source>
        <dbReference type="ARBA" id="ARBA00004065"/>
    </source>
</evidence>
<evidence type="ECO:0000259" key="14">
    <source>
        <dbReference type="PROSITE" id="PS51975"/>
    </source>
</evidence>